<dbReference type="InterPro" id="IPR035372">
    <property type="entry name" value="MCD_N"/>
</dbReference>
<dbReference type="KEGG" id="vab:WPS_27110"/>
<organism evidence="3 4">
    <name type="scientific">Vulcanimicrobium alpinum</name>
    <dbReference type="NCBI Taxonomy" id="3016050"/>
    <lineage>
        <taxon>Bacteria</taxon>
        <taxon>Bacillati</taxon>
        <taxon>Vulcanimicrobiota</taxon>
        <taxon>Vulcanimicrobiia</taxon>
        <taxon>Vulcanimicrobiales</taxon>
        <taxon>Vulcanimicrobiaceae</taxon>
        <taxon>Vulcanimicrobium</taxon>
    </lineage>
</organism>
<sequence>MTDESAAVADAVESTALVRTIASIRERWRAIAESAHGAFVRGQSTELSRREADRVRDEFAACIAGRGGDVSSRGRAAALGQLYLGLGDPGRTAFLRILAEYQPDGRAVAELAKMPSEERAGAREHRLRDLRAALEPPAQRVFRQFNSLPAGIKFLVDLRADLLRFRETDHALARLERDLHELLASWFDIGFLTLQRITWDAPASLLERLAGYEAVHEVRNWRDLKNRLDTDRRCYAFFHPLMPDEPLIFIEIALVSNVSESIAPLLDTAAPLENPREATTAIFYSISNCQRGLAGISFGNALIKRVVRDLAREFPQLRTFSTLSPIPGFLPWLSARERPDAPLAVALARRGWYRDASIVAAVREPLLRLCAHYLVEERRQDGTVRDPVAHFHLSNGARIERINWLGDCSAKGLRDSAGMMVNYLYRPEQIDDNHEAYTTSGKIAHSPAVATLLR</sequence>
<feature type="domain" description="Malonyl-CoA decarboxylase C-terminal" evidence="1">
    <location>
        <begin position="190"/>
        <end position="425"/>
    </location>
</feature>
<dbReference type="Pfam" id="PF05292">
    <property type="entry name" value="MCD"/>
    <property type="match status" value="1"/>
</dbReference>
<dbReference type="InterPro" id="IPR042303">
    <property type="entry name" value="Malonyl_CoA_deC_C_sf"/>
</dbReference>
<accession>A0AAN1XYU3</accession>
<dbReference type="GO" id="GO:0050080">
    <property type="term" value="F:malonyl-CoA decarboxylase activity"/>
    <property type="evidence" value="ECO:0007669"/>
    <property type="project" value="InterPro"/>
</dbReference>
<protein>
    <submittedName>
        <fullName evidence="3">Malonyl-CoA decarboxylase</fullName>
    </submittedName>
</protein>
<dbReference type="Gene3D" id="3.40.630.150">
    <property type="entry name" value="Malonyl-CoA decarboxylase, catalytic domain"/>
    <property type="match status" value="1"/>
</dbReference>
<dbReference type="Proteomes" id="UP001317532">
    <property type="component" value="Chromosome"/>
</dbReference>
<name>A0AAN1XYU3_UNVUL</name>
<dbReference type="GO" id="GO:0006633">
    <property type="term" value="P:fatty acid biosynthetic process"/>
    <property type="evidence" value="ECO:0007669"/>
    <property type="project" value="InterPro"/>
</dbReference>
<dbReference type="PANTHER" id="PTHR28641:SF1">
    <property type="entry name" value="MALONYL-COA DECARBOXYLASE, MITOCHONDRIAL"/>
    <property type="match status" value="1"/>
</dbReference>
<proteinExistence type="predicted"/>
<dbReference type="InterPro" id="IPR038351">
    <property type="entry name" value="MCD_N_sf"/>
</dbReference>
<dbReference type="EMBL" id="AP025523">
    <property type="protein sequence ID" value="BDE07435.1"/>
    <property type="molecule type" value="Genomic_DNA"/>
</dbReference>
<keyword evidence="4" id="KW-1185">Reference proteome</keyword>
<evidence type="ECO:0000259" key="2">
    <source>
        <dbReference type="Pfam" id="PF17408"/>
    </source>
</evidence>
<evidence type="ECO:0000313" key="4">
    <source>
        <dbReference type="Proteomes" id="UP001317532"/>
    </source>
</evidence>
<reference evidence="3 4" key="1">
    <citation type="journal article" date="2022" name="ISME Commun">
        <title>Vulcanimicrobium alpinus gen. nov. sp. nov., the first cultivated representative of the candidate phylum 'Eremiobacterota', is a metabolically versatile aerobic anoxygenic phototroph.</title>
        <authorList>
            <person name="Yabe S."/>
            <person name="Muto K."/>
            <person name="Abe K."/>
            <person name="Yokota A."/>
            <person name="Staudigel H."/>
            <person name="Tebo B.M."/>
        </authorList>
    </citation>
    <scope>NUCLEOTIDE SEQUENCE [LARGE SCALE GENOMIC DNA]</scope>
    <source>
        <strain evidence="3 4">WC8-2</strain>
    </source>
</reference>
<gene>
    <name evidence="3" type="ORF">WPS_27110</name>
</gene>
<feature type="domain" description="Malonyl-CoA decarboxylase N-terminal" evidence="2">
    <location>
        <begin position="101"/>
        <end position="187"/>
    </location>
</feature>
<evidence type="ECO:0000259" key="1">
    <source>
        <dbReference type="Pfam" id="PF05292"/>
    </source>
</evidence>
<evidence type="ECO:0000313" key="3">
    <source>
        <dbReference type="EMBL" id="BDE07435.1"/>
    </source>
</evidence>
<dbReference type="AlphaFoldDB" id="A0AAN1XYU3"/>
<dbReference type="InterPro" id="IPR038917">
    <property type="entry name" value="Malonyl_CoA_deC"/>
</dbReference>
<dbReference type="PANTHER" id="PTHR28641">
    <property type="match status" value="1"/>
</dbReference>
<dbReference type="Pfam" id="PF17408">
    <property type="entry name" value="MCD_N"/>
    <property type="match status" value="1"/>
</dbReference>
<dbReference type="Gene3D" id="1.20.140.90">
    <property type="entry name" value="Malonyl-CoA decarboxylase, oligemerization domain"/>
    <property type="match status" value="1"/>
</dbReference>
<dbReference type="InterPro" id="IPR007956">
    <property type="entry name" value="Malonyl_CoA_deC_C"/>
</dbReference>